<evidence type="ECO:0000313" key="2">
    <source>
        <dbReference type="EMBL" id="ASX26996.1"/>
    </source>
</evidence>
<keyword evidence="1" id="KW-0472">Membrane</keyword>
<dbReference type="Pfam" id="PF07332">
    <property type="entry name" value="Phage_holin_3_6"/>
    <property type="match status" value="1"/>
</dbReference>
<dbReference type="Proteomes" id="UP000216438">
    <property type="component" value="Chromosome"/>
</dbReference>
<dbReference type="InterPro" id="IPR009937">
    <property type="entry name" value="Phage_holin_3_6"/>
</dbReference>
<protein>
    <recommendedName>
        <fullName evidence="4">Phage holin family protein</fullName>
    </recommendedName>
</protein>
<evidence type="ECO:0008006" key="4">
    <source>
        <dbReference type="Google" id="ProtNLM"/>
    </source>
</evidence>
<evidence type="ECO:0000256" key="1">
    <source>
        <dbReference type="SAM" id="Phobius"/>
    </source>
</evidence>
<keyword evidence="1" id="KW-1133">Transmembrane helix</keyword>
<sequence length="131" mass="14999">MKEKIEKKGPSQKLFDVVRRITSTIVSTIETRLGLVVVELEEEKNRLIQLLLIAGMTLLCAFFGLITLLILLIWSIDPVYRLFILGMITTVFLGLSLLGVFWIVKKRPHSTLLIHTRKQLEIDKNLLKGDK</sequence>
<name>A0A249DZL3_9ENTR</name>
<feature type="transmembrane region" description="Helical" evidence="1">
    <location>
        <begin position="82"/>
        <end position="104"/>
    </location>
</feature>
<organism evidence="2 3">
    <name type="scientific">Candidatus Hamiltonella defensa</name>
    <name type="common">Bemisia tabaci</name>
    <dbReference type="NCBI Taxonomy" id="672795"/>
    <lineage>
        <taxon>Bacteria</taxon>
        <taxon>Pseudomonadati</taxon>
        <taxon>Pseudomonadota</taxon>
        <taxon>Gammaproteobacteria</taxon>
        <taxon>Enterobacterales</taxon>
        <taxon>Enterobacteriaceae</taxon>
        <taxon>aphid secondary symbionts</taxon>
        <taxon>Candidatus Williamhamiltonella</taxon>
    </lineage>
</organism>
<feature type="transmembrane region" description="Helical" evidence="1">
    <location>
        <begin position="50"/>
        <end position="76"/>
    </location>
</feature>
<reference evidence="3" key="1">
    <citation type="submission" date="2016-06" db="EMBL/GenBank/DDBJ databases">
        <authorList>
            <person name="Chen W."/>
            <person name="Hasegawa D.K."/>
        </authorList>
    </citation>
    <scope>NUCLEOTIDE SEQUENCE [LARGE SCALE GENOMIC DNA]</scope>
    <source>
        <strain evidence="3">MEAM1</strain>
    </source>
</reference>
<dbReference type="OrthoDB" id="6505013at2"/>
<proteinExistence type="predicted"/>
<evidence type="ECO:0000313" key="3">
    <source>
        <dbReference type="Proteomes" id="UP000216438"/>
    </source>
</evidence>
<dbReference type="AlphaFoldDB" id="A0A249DZL3"/>
<accession>A0A249DZL3</accession>
<dbReference type="RefSeq" id="WP_029588982.1">
    <property type="nucleotide sequence ID" value="NZ_CP016303.1"/>
</dbReference>
<reference evidence="2 3" key="2">
    <citation type="submission" date="2017-09" db="EMBL/GenBank/DDBJ databases">
        <title>The genome of whitefly Bemisia tabaci, a global crop pest, provides novel insights into virus transmission, host adaptation and insecticide resistance.</title>
        <authorList>
            <person name="Kaur N."/>
            <person name="Kliot A."/>
            <person name="Pinheiro P.V."/>
            <person name="Luan J."/>
            <person name="Zheng Y."/>
            <person name="Liu W."/>
            <person name="Sun H."/>
            <person name="Yang X."/>
            <person name="Xu Y."/>
            <person name="Luo Y."/>
            <person name="Kruse A."/>
            <person name="Fisher T.W."/>
            <person name="Nelson D.R."/>
            <person name="Elimelech M."/>
            <person name="MacCoss M."/>
            <person name="Johnson R."/>
            <person name="Cohen E."/>
            <person name="Hunter W.B."/>
            <person name="Brown J.K."/>
            <person name="Jander G."/>
            <person name="Cilia M."/>
            <person name="Douglas A.E."/>
            <person name="Ghanim M."/>
            <person name="Simmons A.M."/>
            <person name="Wintermantel W.M."/>
            <person name="Ling K.-S."/>
            <person name="Fei Z."/>
        </authorList>
    </citation>
    <scope>NUCLEOTIDE SEQUENCE [LARGE SCALE GENOMIC DNA]</scope>
    <source>
        <strain evidence="2 3">MEAM1</strain>
    </source>
</reference>
<gene>
    <name evidence="2" type="ORF">BA171_02090</name>
</gene>
<dbReference type="EMBL" id="CP016303">
    <property type="protein sequence ID" value="ASX26996.1"/>
    <property type="molecule type" value="Genomic_DNA"/>
</dbReference>
<keyword evidence="1" id="KW-0812">Transmembrane</keyword>